<dbReference type="EMBL" id="MVKX01000001">
    <property type="protein sequence ID" value="OOV85174.1"/>
    <property type="molecule type" value="Genomic_DNA"/>
</dbReference>
<protein>
    <recommendedName>
        <fullName evidence="3">Outer membrane assembly lipoprotein YfiO</fullName>
    </recommendedName>
</protein>
<proteinExistence type="predicted"/>
<evidence type="ECO:0000313" key="2">
    <source>
        <dbReference type="Proteomes" id="UP000191160"/>
    </source>
</evidence>
<dbReference type="AlphaFoldDB" id="A0A1T1H5R4"/>
<dbReference type="RefSeq" id="WP_078188584.1">
    <property type="nucleotide sequence ID" value="NZ_JAMCOZ010000012.1"/>
</dbReference>
<name>A0A1T1H5R4_9GAMM</name>
<accession>A0A1T1H5R4</accession>
<organism evidence="1 2">
    <name type="scientific">Acinetobacter amyesii</name>
    <dbReference type="NCBI Taxonomy" id="2942470"/>
    <lineage>
        <taxon>Bacteria</taxon>
        <taxon>Pseudomonadati</taxon>
        <taxon>Pseudomonadota</taxon>
        <taxon>Gammaproteobacteria</taxon>
        <taxon>Moraxellales</taxon>
        <taxon>Moraxellaceae</taxon>
        <taxon>Acinetobacter</taxon>
    </lineage>
</organism>
<comment type="caution">
    <text evidence="1">The sequence shown here is derived from an EMBL/GenBank/DDBJ whole genome shotgun (WGS) entry which is preliminary data.</text>
</comment>
<gene>
    <name evidence="1" type="ORF">B1202_00540</name>
</gene>
<keyword evidence="2" id="KW-1185">Reference proteome</keyword>
<evidence type="ECO:0008006" key="3">
    <source>
        <dbReference type="Google" id="ProtNLM"/>
    </source>
</evidence>
<dbReference type="Proteomes" id="UP000191160">
    <property type="component" value="Unassembled WGS sequence"/>
</dbReference>
<sequence>MSSQQKILRSALFTSSIPFGIFFSTHSHAGMDVYCEPSTEIQTNAYTACNELPALTPANDNQTNMLLLLSDLGIAKFNIQEEKSTLWTTSYSKVPFEVSNLLVNSRNKLPNARKPLKAPDLSYNEHCNSLQNGAHAFIQQVKTDTKLSSSEKDMLIHERQKINECENTLALLSVNPNWSAAARQYVSYLNATISFYNTNFSTATKIYSVLTNVDQAWLKETSQYMLIRSTLNEAYQSGVGEYGDLVHDKLNQNLLTTFFNNITQYFKLYPQGQYAASARGLLRRGFWLSGKHDLLINEYVWQINHPTSSVYNLELPNLPYELDRHVFQSKRLNIKNLKDPFFLSIYDLMHMRKKETTDDMVISWADLNAQKIYFKDSPELFQYLQANHLFYVQNKAQEALKYLPQRAPSSINSYLQLSQLLLKGRILEASGRNQTTQQYWENLLSISKTAEQRGLAELMLYRYYAQQQNTAQFIGSSAKIKQAYLQQQYLVDAANEQSLMSVVKNNVATQDQKNVALYTLLNKSLAYQNFDLFNQAYRELPSNAAQFNTEQYTAEKYRNQPPFANFLWKGASVSNSIKCPDLATLTQQLQVNPKDLSLNLCLGEYARSSQAYTILNLNYLPDDSLQSFKGTYFARGDVYKNIIKTGTKSELTAYALYRAIQCYAPSGNNECQDKDVNKSVRKQWFDQIKRDYPETNWAKSLKYYW</sequence>
<evidence type="ECO:0000313" key="1">
    <source>
        <dbReference type="EMBL" id="OOV85174.1"/>
    </source>
</evidence>
<reference evidence="1 2" key="1">
    <citation type="submission" date="2017-02" db="EMBL/GenBank/DDBJ databases">
        <title>Acinetobacter sp. ANC 4945, whole genome shotgun sequencing project.</title>
        <authorList>
            <person name="Radolfova-Krizova L."/>
            <person name="Al Atrouni A."/>
            <person name="Nemec A."/>
        </authorList>
    </citation>
    <scope>NUCLEOTIDE SEQUENCE [LARGE SCALE GENOMIC DNA]</scope>
    <source>
        <strain evidence="1 2">ANC 4945</strain>
    </source>
</reference>